<evidence type="ECO:0000256" key="2">
    <source>
        <dbReference type="ARBA" id="ARBA00008857"/>
    </source>
</evidence>
<dbReference type="InterPro" id="IPR010998">
    <property type="entry name" value="Integrase_recombinase_N"/>
</dbReference>
<dbReference type="PANTHER" id="PTHR30349">
    <property type="entry name" value="PHAGE INTEGRASE-RELATED"/>
    <property type="match status" value="1"/>
</dbReference>
<dbReference type="Proteomes" id="UP001299409">
    <property type="component" value="Unassembled WGS sequence"/>
</dbReference>
<dbReference type="Pfam" id="PF00589">
    <property type="entry name" value="Phage_integrase"/>
    <property type="match status" value="1"/>
</dbReference>
<dbReference type="EMBL" id="JAJBMB010000008">
    <property type="protein sequence ID" value="MCB5446441.1"/>
    <property type="molecule type" value="Genomic_DNA"/>
</dbReference>
<keyword evidence="4" id="KW-0238">DNA-binding</keyword>
<dbReference type="Gene3D" id="1.10.150.130">
    <property type="match status" value="1"/>
</dbReference>
<keyword evidence="3" id="KW-0229">DNA integration</keyword>
<reference evidence="7 8" key="1">
    <citation type="submission" date="2021-10" db="EMBL/GenBank/DDBJ databases">
        <title>Collection of gut derived symbiotic bacterial strains cultured from healthy donors.</title>
        <authorList>
            <person name="Lin H."/>
            <person name="Littmann E."/>
            <person name="Claire K."/>
            <person name="Pamer E."/>
        </authorList>
    </citation>
    <scope>NUCLEOTIDE SEQUENCE [LARGE SCALE GENOMIC DNA]</scope>
    <source>
        <strain evidence="7 8">MSK.17.68</strain>
    </source>
</reference>
<evidence type="ECO:0000256" key="1">
    <source>
        <dbReference type="ARBA" id="ARBA00003283"/>
    </source>
</evidence>
<dbReference type="Pfam" id="PF14659">
    <property type="entry name" value="Phage_int_SAM_3"/>
    <property type="match status" value="1"/>
</dbReference>
<name>A0ABS8CYC9_9FIRM</name>
<proteinExistence type="inferred from homology"/>
<evidence type="ECO:0000256" key="3">
    <source>
        <dbReference type="ARBA" id="ARBA00022908"/>
    </source>
</evidence>
<dbReference type="RefSeq" id="WP_226924309.1">
    <property type="nucleotide sequence ID" value="NZ_JAJBMB010000008.1"/>
</dbReference>
<evidence type="ECO:0000259" key="6">
    <source>
        <dbReference type="PROSITE" id="PS51898"/>
    </source>
</evidence>
<keyword evidence="5" id="KW-0233">DNA recombination</keyword>
<organism evidence="7 8">
    <name type="scientific">Intestinibacter bartlettii</name>
    <dbReference type="NCBI Taxonomy" id="261299"/>
    <lineage>
        <taxon>Bacteria</taxon>
        <taxon>Bacillati</taxon>
        <taxon>Bacillota</taxon>
        <taxon>Clostridia</taxon>
        <taxon>Peptostreptococcales</taxon>
        <taxon>Peptostreptococcaceae</taxon>
        <taxon>Intestinibacter</taxon>
    </lineage>
</organism>
<accession>A0ABS8CYC9</accession>
<dbReference type="PANTHER" id="PTHR30349:SF41">
    <property type="entry name" value="INTEGRASE_RECOMBINASE PROTEIN MJ0367-RELATED"/>
    <property type="match status" value="1"/>
</dbReference>
<evidence type="ECO:0000256" key="5">
    <source>
        <dbReference type="ARBA" id="ARBA00023172"/>
    </source>
</evidence>
<keyword evidence="8" id="KW-1185">Reference proteome</keyword>
<sequence length="389" mass="45002">MGSKRGNGEGSIYQRKDGLWIGAISIGRDTNGKIKRKTFSGKTRSEVNKKMKSYIADLEHGKVILNENINLQDWFIFWLENYKVNNVKVGTIEMYYSLYKNYIKDKSIGLIKLNKFKTSTLQVYYNQLINEQVTTVKRLKYLNNIIGSSLKQAILDEYLIKNPCTNISFPKIEKNEIDIFTHEEQKQFIKSLEETGDRFKTLYKFALGTGLRRGEILALKWSDIDFEKKEVSVTKSLKYGGKNELSNIDKATFILQTPKSESSIRKVPMPSNLVKELKGYKILQAKEKLKNTIVYQDNGYVFAKEDGRPIEGQYLQRYYKKALQNAGIKYRKFHITRHTYASRLIEKNVNLKVVQTLLGHSSLKMTSEIYAHVLPKQKIDAVELLNDCI</sequence>
<dbReference type="InterPro" id="IPR011010">
    <property type="entry name" value="DNA_brk_join_enz"/>
</dbReference>
<protein>
    <submittedName>
        <fullName evidence="7">Site-specific integrase</fullName>
    </submittedName>
</protein>
<dbReference type="SUPFAM" id="SSF56349">
    <property type="entry name" value="DNA breaking-rejoining enzymes"/>
    <property type="match status" value="1"/>
</dbReference>
<evidence type="ECO:0000313" key="7">
    <source>
        <dbReference type="EMBL" id="MCB5446441.1"/>
    </source>
</evidence>
<comment type="function">
    <text evidence="1">Site-specific tyrosine recombinase, which acts by catalyzing the cutting and rejoining of the recombining DNA molecules.</text>
</comment>
<dbReference type="Gene3D" id="1.10.443.10">
    <property type="entry name" value="Intergrase catalytic core"/>
    <property type="match status" value="1"/>
</dbReference>
<dbReference type="InterPro" id="IPR002104">
    <property type="entry name" value="Integrase_catalytic"/>
</dbReference>
<dbReference type="PROSITE" id="PS51898">
    <property type="entry name" value="TYR_RECOMBINASE"/>
    <property type="match status" value="1"/>
</dbReference>
<dbReference type="CDD" id="cd01189">
    <property type="entry name" value="INT_ICEBs1_C_like"/>
    <property type="match status" value="1"/>
</dbReference>
<feature type="domain" description="Tyr recombinase" evidence="6">
    <location>
        <begin position="175"/>
        <end position="383"/>
    </location>
</feature>
<comment type="similarity">
    <text evidence="2">Belongs to the 'phage' integrase family.</text>
</comment>
<evidence type="ECO:0000256" key="4">
    <source>
        <dbReference type="ARBA" id="ARBA00023125"/>
    </source>
</evidence>
<comment type="caution">
    <text evidence="7">The sequence shown here is derived from an EMBL/GenBank/DDBJ whole genome shotgun (WGS) entry which is preliminary data.</text>
</comment>
<dbReference type="InterPro" id="IPR013762">
    <property type="entry name" value="Integrase-like_cat_sf"/>
</dbReference>
<gene>
    <name evidence="7" type="ORF">LIP50_09535</name>
</gene>
<evidence type="ECO:0000313" key="8">
    <source>
        <dbReference type="Proteomes" id="UP001299409"/>
    </source>
</evidence>
<dbReference type="InterPro" id="IPR004107">
    <property type="entry name" value="Integrase_SAM-like_N"/>
</dbReference>
<dbReference type="InterPro" id="IPR050090">
    <property type="entry name" value="Tyrosine_recombinase_XerCD"/>
</dbReference>